<sequence>MKPLCLILAAFLAIFGLAGCFQMERVIKLKPDGSGTIEETMMIPKAALADFQKFAPGNKPPDVFDEDRLKQAAGKMGEGVTFVSAKKMSSDAGEGFSVVYAFTDINKLKIDQNPGDSMSGPGGTPQGGKKDPFVFHFTPGQPAVLRISMPPPQFKPAKPGDAGPDDATLRMMQQMLKDLKIVSAIEVGGAISESNAEYHDGSRVTFMDVDFNKVLADPAKFKAMIKANPQTIEEAKKLIHGIEGVKIETAPEVTIQFQ</sequence>
<accession>B4DBI2</accession>
<evidence type="ECO:0000313" key="3">
    <source>
        <dbReference type="Proteomes" id="UP000005824"/>
    </source>
</evidence>
<evidence type="ECO:0000313" key="2">
    <source>
        <dbReference type="EMBL" id="EDY16169.1"/>
    </source>
</evidence>
<dbReference type="RefSeq" id="WP_006983591.1">
    <property type="nucleotide sequence ID" value="NZ_ABVL01000038.1"/>
</dbReference>
<dbReference type="PROSITE" id="PS51257">
    <property type="entry name" value="PROKAR_LIPOPROTEIN"/>
    <property type="match status" value="1"/>
</dbReference>
<reference evidence="2 3" key="1">
    <citation type="journal article" date="2011" name="J. Bacteriol.">
        <title>Genome sequence of Chthoniobacter flavus Ellin428, an aerobic heterotrophic soil bacterium.</title>
        <authorList>
            <person name="Kant R."/>
            <person name="van Passel M.W."/>
            <person name="Palva A."/>
            <person name="Lucas S."/>
            <person name="Lapidus A."/>
            <person name="Glavina Del Rio T."/>
            <person name="Dalin E."/>
            <person name="Tice H."/>
            <person name="Bruce D."/>
            <person name="Goodwin L."/>
            <person name="Pitluck S."/>
            <person name="Larimer F.W."/>
            <person name="Land M.L."/>
            <person name="Hauser L."/>
            <person name="Sangwan P."/>
            <person name="de Vos W.M."/>
            <person name="Janssen P.H."/>
            <person name="Smidt H."/>
        </authorList>
    </citation>
    <scope>NUCLEOTIDE SEQUENCE [LARGE SCALE GENOMIC DNA]</scope>
    <source>
        <strain evidence="2 3">Ellin428</strain>
    </source>
</reference>
<dbReference type="InParanoid" id="B4DBI2"/>
<dbReference type="AlphaFoldDB" id="B4DBI2"/>
<gene>
    <name evidence="2" type="ORF">CfE428DRAFT_6273</name>
</gene>
<protein>
    <recommendedName>
        <fullName evidence="4">Lipoprotein</fullName>
    </recommendedName>
</protein>
<organism evidence="2 3">
    <name type="scientific">Chthoniobacter flavus Ellin428</name>
    <dbReference type="NCBI Taxonomy" id="497964"/>
    <lineage>
        <taxon>Bacteria</taxon>
        <taxon>Pseudomonadati</taxon>
        <taxon>Verrucomicrobiota</taxon>
        <taxon>Spartobacteria</taxon>
        <taxon>Chthoniobacterales</taxon>
        <taxon>Chthoniobacteraceae</taxon>
        <taxon>Chthoniobacter</taxon>
    </lineage>
</organism>
<name>B4DBI2_9BACT</name>
<dbReference type="Proteomes" id="UP000005824">
    <property type="component" value="Unassembled WGS sequence"/>
</dbReference>
<dbReference type="EMBL" id="ABVL01000038">
    <property type="protein sequence ID" value="EDY16169.1"/>
    <property type="molecule type" value="Genomic_DNA"/>
</dbReference>
<feature type="region of interest" description="Disordered" evidence="1">
    <location>
        <begin position="111"/>
        <end position="131"/>
    </location>
</feature>
<evidence type="ECO:0008006" key="4">
    <source>
        <dbReference type="Google" id="ProtNLM"/>
    </source>
</evidence>
<dbReference type="eggNOG" id="ENOG50336BW">
    <property type="taxonomic scope" value="Bacteria"/>
</dbReference>
<comment type="caution">
    <text evidence="2">The sequence shown here is derived from an EMBL/GenBank/DDBJ whole genome shotgun (WGS) entry which is preliminary data.</text>
</comment>
<evidence type="ECO:0000256" key="1">
    <source>
        <dbReference type="SAM" id="MobiDB-lite"/>
    </source>
</evidence>
<keyword evidence="3" id="KW-1185">Reference proteome</keyword>
<proteinExistence type="predicted"/>